<evidence type="ECO:0000313" key="3">
    <source>
        <dbReference type="EMBL" id="KAL2040660.1"/>
    </source>
</evidence>
<feature type="compositionally biased region" description="Basic and acidic residues" evidence="1">
    <location>
        <begin position="12"/>
        <end position="47"/>
    </location>
</feature>
<dbReference type="InterPro" id="IPR009057">
    <property type="entry name" value="Homeodomain-like_sf"/>
</dbReference>
<feature type="compositionally biased region" description="Basic and acidic residues" evidence="1">
    <location>
        <begin position="123"/>
        <end position="141"/>
    </location>
</feature>
<evidence type="ECO:0000259" key="2">
    <source>
        <dbReference type="PROSITE" id="PS50090"/>
    </source>
</evidence>
<evidence type="ECO:0000256" key="1">
    <source>
        <dbReference type="SAM" id="MobiDB-lite"/>
    </source>
</evidence>
<reference evidence="3 4" key="1">
    <citation type="submission" date="2024-09" db="EMBL/GenBank/DDBJ databases">
        <title>Rethinking Asexuality: The Enigmatic Case of Functional Sexual Genes in Lepraria (Stereocaulaceae).</title>
        <authorList>
            <person name="Doellman M."/>
            <person name="Sun Y."/>
            <person name="Barcenas-Pena A."/>
            <person name="Lumbsch H.T."/>
            <person name="Grewe F."/>
        </authorList>
    </citation>
    <scope>NUCLEOTIDE SEQUENCE [LARGE SCALE GENOMIC DNA]</scope>
    <source>
        <strain evidence="3 4">Mercado 3170</strain>
    </source>
</reference>
<feature type="compositionally biased region" description="Basic and acidic residues" evidence="1">
    <location>
        <begin position="151"/>
        <end position="174"/>
    </location>
</feature>
<keyword evidence="4" id="KW-1185">Reference proteome</keyword>
<dbReference type="CDD" id="cd00167">
    <property type="entry name" value="SANT"/>
    <property type="match status" value="1"/>
</dbReference>
<organism evidence="3 4">
    <name type="scientific">Stereocaulon virgatum</name>
    <dbReference type="NCBI Taxonomy" id="373712"/>
    <lineage>
        <taxon>Eukaryota</taxon>
        <taxon>Fungi</taxon>
        <taxon>Dikarya</taxon>
        <taxon>Ascomycota</taxon>
        <taxon>Pezizomycotina</taxon>
        <taxon>Lecanoromycetes</taxon>
        <taxon>OSLEUM clade</taxon>
        <taxon>Lecanoromycetidae</taxon>
        <taxon>Lecanorales</taxon>
        <taxon>Lecanorineae</taxon>
        <taxon>Stereocaulaceae</taxon>
        <taxon>Stereocaulon</taxon>
    </lineage>
</organism>
<protein>
    <recommendedName>
        <fullName evidence="2">Myb-like domain-containing protein</fullName>
    </recommendedName>
</protein>
<evidence type="ECO:0000313" key="4">
    <source>
        <dbReference type="Proteomes" id="UP001590950"/>
    </source>
</evidence>
<feature type="region of interest" description="Disordered" evidence="1">
    <location>
        <begin position="1"/>
        <end position="174"/>
    </location>
</feature>
<dbReference type="PROSITE" id="PS50090">
    <property type="entry name" value="MYB_LIKE"/>
    <property type="match status" value="1"/>
</dbReference>
<feature type="domain" description="Myb-like" evidence="2">
    <location>
        <begin position="200"/>
        <end position="247"/>
    </location>
</feature>
<gene>
    <name evidence="3" type="ORF">N7G274_006639</name>
</gene>
<accession>A0ABR4A5F3</accession>
<dbReference type="Proteomes" id="UP001590950">
    <property type="component" value="Unassembled WGS sequence"/>
</dbReference>
<comment type="caution">
    <text evidence="3">The sequence shown here is derived from an EMBL/GenBank/DDBJ whole genome shotgun (WGS) entry which is preliminary data.</text>
</comment>
<dbReference type="SUPFAM" id="SSF46689">
    <property type="entry name" value="Homeodomain-like"/>
    <property type="match status" value="1"/>
</dbReference>
<feature type="compositionally biased region" description="Polar residues" evidence="1">
    <location>
        <begin position="102"/>
        <end position="116"/>
    </location>
</feature>
<proteinExistence type="predicted"/>
<dbReference type="Gene3D" id="1.10.10.60">
    <property type="entry name" value="Homeodomain-like"/>
    <property type="match status" value="1"/>
</dbReference>
<sequence length="358" mass="40815">MARTKMPVFDPKNPEPRVMAEAKARKEAKLRDERLQKRREEKARENPESVENIKSVPGHRRFSVESVSKKVRNWLKTLGNTWHKTKPTPPTSQTSSNHEDSAISSNEQMQDSQNLNDYGDSAKSSDEQMHDPQNLDDRADSAKPSNGQSHEVAERPWESREDHAIITGRDDGESYHRINKDLDGRTTPECILRHHYLLNNKKGWTEEETEQLFAHVQAYSSIGYRLGDAKIWKMIATEFECRSGADCWQHLRHQQIQGLDENHYPTPTHTEPKFSEAGDLEPESSRARSSEAGTSEPTHTEPKFSEAGDLEPKSSRARSSELRTSEPNSSEAMSWEPLGIRVTKGLADFPYKIVSRFP</sequence>
<feature type="compositionally biased region" description="Basic and acidic residues" evidence="1">
    <location>
        <begin position="298"/>
        <end position="324"/>
    </location>
</feature>
<dbReference type="EMBL" id="JBEFKJ010000020">
    <property type="protein sequence ID" value="KAL2040660.1"/>
    <property type="molecule type" value="Genomic_DNA"/>
</dbReference>
<name>A0ABR4A5F3_9LECA</name>
<dbReference type="InterPro" id="IPR001005">
    <property type="entry name" value="SANT/Myb"/>
</dbReference>
<feature type="region of interest" description="Disordered" evidence="1">
    <location>
        <begin position="260"/>
        <end position="338"/>
    </location>
</feature>